<evidence type="ECO:0000313" key="3">
    <source>
        <dbReference type="EMBL" id="PID57349.1"/>
    </source>
</evidence>
<gene>
    <name evidence="3" type="ORF">CSB45_07435</name>
</gene>
<accession>A0A2G6E5I8</accession>
<proteinExistence type="predicted"/>
<dbReference type="PANTHER" id="PTHR48094">
    <property type="entry name" value="PROTEIN/NUCLEIC ACID DEGLYCASE DJ-1-RELATED"/>
    <property type="match status" value="1"/>
</dbReference>
<dbReference type="EMBL" id="PDPS01000027">
    <property type="protein sequence ID" value="PID57349.1"/>
    <property type="molecule type" value="Genomic_DNA"/>
</dbReference>
<comment type="caution">
    <text evidence="3">The sequence shown here is derived from an EMBL/GenBank/DDBJ whole genome shotgun (WGS) entry which is preliminary data.</text>
</comment>
<evidence type="ECO:0000313" key="4">
    <source>
        <dbReference type="Proteomes" id="UP000229740"/>
    </source>
</evidence>
<evidence type="ECO:0000259" key="2">
    <source>
        <dbReference type="Pfam" id="PF01965"/>
    </source>
</evidence>
<dbReference type="GO" id="GO:1903189">
    <property type="term" value="P:glyoxal metabolic process"/>
    <property type="evidence" value="ECO:0007669"/>
    <property type="project" value="TreeGrafter"/>
</dbReference>
<dbReference type="SUPFAM" id="SSF52317">
    <property type="entry name" value="Class I glutamine amidotransferase-like"/>
    <property type="match status" value="1"/>
</dbReference>
<dbReference type="Gene3D" id="3.40.50.880">
    <property type="match status" value="1"/>
</dbReference>
<dbReference type="NCBIfam" id="TIGR01383">
    <property type="entry name" value="not_thiJ"/>
    <property type="match status" value="1"/>
</dbReference>
<keyword evidence="1" id="KW-0677">Repeat</keyword>
<sequence>MAKTVLVPIADGTEEIEAVCIIDILRRAGVKVIVASVMDSLQVTASRGVKLVADALIGDCLGEQYDAIALPGGLPGAEHLRDSEDLIALLHEQQAKNKIYAAICAAPAVVLNHHGLIGEKQATAYPGYAESFSNQDAVEKRVVVDANCISSQGPGTAIEFALTLVEMLKGKAQAANVAGALLVRHS</sequence>
<evidence type="ECO:0000256" key="1">
    <source>
        <dbReference type="ARBA" id="ARBA00022737"/>
    </source>
</evidence>
<dbReference type="FunFam" id="3.40.50.880:FF:000015">
    <property type="entry name" value="Protein DJ-1 homolog C"/>
    <property type="match status" value="1"/>
</dbReference>
<dbReference type="GO" id="GO:0005737">
    <property type="term" value="C:cytoplasm"/>
    <property type="evidence" value="ECO:0007669"/>
    <property type="project" value="UniProtKB-ARBA"/>
</dbReference>
<dbReference type="Proteomes" id="UP000229740">
    <property type="component" value="Unassembled WGS sequence"/>
</dbReference>
<dbReference type="AlphaFoldDB" id="A0A2G6E5I8"/>
<name>A0A2G6E5I8_9BACT</name>
<dbReference type="InterPro" id="IPR006287">
    <property type="entry name" value="DJ-1"/>
</dbReference>
<dbReference type="InterPro" id="IPR029062">
    <property type="entry name" value="Class_I_gatase-like"/>
</dbReference>
<dbReference type="InterPro" id="IPR002818">
    <property type="entry name" value="DJ-1/PfpI"/>
</dbReference>
<dbReference type="PANTHER" id="PTHR48094:SF12">
    <property type="entry name" value="PARKINSON DISEASE PROTEIN 7 HOMOLOG"/>
    <property type="match status" value="1"/>
</dbReference>
<dbReference type="Pfam" id="PF01965">
    <property type="entry name" value="DJ-1_PfpI"/>
    <property type="match status" value="1"/>
</dbReference>
<organism evidence="3 4">
    <name type="scientific">candidate division KSB3 bacterium</name>
    <dbReference type="NCBI Taxonomy" id="2044937"/>
    <lineage>
        <taxon>Bacteria</taxon>
        <taxon>candidate division KSB3</taxon>
    </lineage>
</organism>
<dbReference type="CDD" id="cd03135">
    <property type="entry name" value="GATase1_DJ-1"/>
    <property type="match status" value="1"/>
</dbReference>
<protein>
    <submittedName>
        <fullName evidence="3">DJ-1 family protein</fullName>
    </submittedName>
</protein>
<dbReference type="InterPro" id="IPR050325">
    <property type="entry name" value="Prot/Nucl_acid_deglycase"/>
</dbReference>
<reference evidence="3 4" key="1">
    <citation type="submission" date="2017-10" db="EMBL/GenBank/DDBJ databases">
        <title>Novel microbial diversity and functional potential in the marine mammal oral microbiome.</title>
        <authorList>
            <person name="Dudek N.K."/>
            <person name="Sun C.L."/>
            <person name="Burstein D."/>
            <person name="Kantor R.S."/>
            <person name="Aliaga Goltsman D.S."/>
            <person name="Bik E.M."/>
            <person name="Thomas B.C."/>
            <person name="Banfield J.F."/>
            <person name="Relman D.A."/>
        </authorList>
    </citation>
    <scope>NUCLEOTIDE SEQUENCE [LARGE SCALE GENOMIC DNA]</scope>
    <source>
        <strain evidence="3">DOLZORAL124_49_17</strain>
    </source>
</reference>
<feature type="domain" description="DJ-1/PfpI" evidence="2">
    <location>
        <begin position="3"/>
        <end position="166"/>
    </location>
</feature>